<dbReference type="OrthoDB" id="10580579at2759"/>
<feature type="chain" id="PRO_5005602093" evidence="2">
    <location>
        <begin position="20"/>
        <end position="225"/>
    </location>
</feature>
<keyword evidence="4" id="KW-1185">Reference proteome</keyword>
<organism evidence="3 4">
    <name type="scientific">Chrysochromulina tobinii</name>
    <dbReference type="NCBI Taxonomy" id="1460289"/>
    <lineage>
        <taxon>Eukaryota</taxon>
        <taxon>Haptista</taxon>
        <taxon>Haptophyta</taxon>
        <taxon>Prymnesiophyceae</taxon>
        <taxon>Prymnesiales</taxon>
        <taxon>Chrysochromulinaceae</taxon>
        <taxon>Chrysochromulina</taxon>
    </lineage>
</organism>
<gene>
    <name evidence="3" type="ORF">Ctob_010638</name>
</gene>
<dbReference type="EMBL" id="JWZX01002479">
    <property type="protein sequence ID" value="KOO28993.1"/>
    <property type="molecule type" value="Genomic_DNA"/>
</dbReference>
<sequence>MVRGLTYTVLAASVLPTTGIVSPLPTKAQLLMRTPELRSSVMMQYGQGYGQGYGAQQYGAQQSYGQQSYGQQSYGATKTLWTLSAFYGVGGNSKFTGAANVAQKYRILPVLSRWNMLFPTPVVSRVQCTVEVLPDGTCVLHSNGKNPTGVRSQGGPWGGLQKGQWRMLNNGDQISLDCTNPDAAVFVCQNMPQGPGGMQQGYPQQGYPQQGYPPQGGYPQQGGYR</sequence>
<evidence type="ECO:0000313" key="3">
    <source>
        <dbReference type="EMBL" id="KOO28993.1"/>
    </source>
</evidence>
<proteinExistence type="predicted"/>
<feature type="signal peptide" evidence="2">
    <location>
        <begin position="1"/>
        <end position="19"/>
    </location>
</feature>
<comment type="caution">
    <text evidence="3">The sequence shown here is derived from an EMBL/GenBank/DDBJ whole genome shotgun (WGS) entry which is preliminary data.</text>
</comment>
<reference evidence="4" key="1">
    <citation type="journal article" date="2015" name="PLoS Genet.">
        <title>Genome Sequence and Transcriptome Analyses of Chrysochromulina tobin: Metabolic Tools for Enhanced Algal Fitness in the Prominent Order Prymnesiales (Haptophyceae).</title>
        <authorList>
            <person name="Hovde B.T."/>
            <person name="Deodato C.R."/>
            <person name="Hunsperger H.M."/>
            <person name="Ryken S.A."/>
            <person name="Yost W."/>
            <person name="Jha R.K."/>
            <person name="Patterson J."/>
            <person name="Monnat R.J. Jr."/>
            <person name="Barlow S.B."/>
            <person name="Starkenburg S.R."/>
            <person name="Cattolico R.A."/>
        </authorList>
    </citation>
    <scope>NUCLEOTIDE SEQUENCE</scope>
    <source>
        <strain evidence="4">CCMP291</strain>
    </source>
</reference>
<feature type="region of interest" description="Disordered" evidence="1">
    <location>
        <begin position="197"/>
        <end position="225"/>
    </location>
</feature>
<dbReference type="InterPro" id="IPR008984">
    <property type="entry name" value="SMAD_FHA_dom_sf"/>
</dbReference>
<accession>A0A0M0JS20</accession>
<dbReference type="SUPFAM" id="SSF49879">
    <property type="entry name" value="SMAD/FHA domain"/>
    <property type="match status" value="1"/>
</dbReference>
<dbReference type="AlphaFoldDB" id="A0A0M0JS20"/>
<evidence type="ECO:0000313" key="4">
    <source>
        <dbReference type="Proteomes" id="UP000037460"/>
    </source>
</evidence>
<dbReference type="Gene3D" id="2.60.200.20">
    <property type="match status" value="1"/>
</dbReference>
<evidence type="ECO:0000256" key="1">
    <source>
        <dbReference type="SAM" id="MobiDB-lite"/>
    </source>
</evidence>
<name>A0A0M0JS20_9EUKA</name>
<dbReference type="Proteomes" id="UP000037460">
    <property type="component" value="Unassembled WGS sequence"/>
</dbReference>
<evidence type="ECO:0000256" key="2">
    <source>
        <dbReference type="SAM" id="SignalP"/>
    </source>
</evidence>
<feature type="compositionally biased region" description="Low complexity" evidence="1">
    <location>
        <begin position="200"/>
        <end position="225"/>
    </location>
</feature>
<protein>
    <submittedName>
        <fullName evidence="3">Uncharacterized protein</fullName>
    </submittedName>
</protein>
<keyword evidence="2" id="KW-0732">Signal</keyword>